<dbReference type="GeneID" id="30523074"/>
<keyword evidence="1" id="KW-0812">Transmembrane</keyword>
<dbReference type="KEGG" id="vg:30523074"/>
<keyword evidence="1" id="KW-1133">Transmembrane helix</keyword>
<dbReference type="EMBL" id="LT671577">
    <property type="protein sequence ID" value="SHO33198.1"/>
    <property type="molecule type" value="Genomic_DNA"/>
</dbReference>
<evidence type="ECO:0000256" key="1">
    <source>
        <dbReference type="SAM" id="Phobius"/>
    </source>
</evidence>
<organism evidence="2 3">
    <name type="scientific">Cedratvirus A11</name>
    <dbReference type="NCBI Taxonomy" id="1903266"/>
    <lineage>
        <taxon>Viruses</taxon>
        <taxon>Pithoviruses</taxon>
        <taxon>Orthocedratvirinae</taxon>
        <taxon>Alphacedratvirus</taxon>
        <taxon>Alphacedratvirus aljazairmassiliense</taxon>
    </lineage>
</organism>
<keyword evidence="3" id="KW-1185">Reference proteome</keyword>
<feature type="transmembrane region" description="Helical" evidence="1">
    <location>
        <begin position="252"/>
        <end position="271"/>
    </location>
</feature>
<name>A0A1M7XUJ1_9VIRU</name>
<proteinExistence type="predicted"/>
<accession>A0A1M7XUJ1</accession>
<evidence type="ECO:0000313" key="3">
    <source>
        <dbReference type="Proteomes" id="UP000201465"/>
    </source>
</evidence>
<reference evidence="2 3" key="1">
    <citation type="submission" date="2016-11" db="EMBL/GenBank/DDBJ databases">
        <authorList>
            <consortium name="Urmite Genomes"/>
        </authorList>
    </citation>
    <scope>NUCLEOTIDE SEQUENCE [LARGE SCALE GENOMIC DNA]</scope>
    <source>
        <strain evidence="2 3">A11</strain>
    </source>
</reference>
<sequence>MQRRTFKPRSSTTQVNVEKIYTKGQDSYEIDVNDIKATLAKLSPHCDTLVSDAPAEFNEMVNTINVLCSTEYYPVLLSVISEYFTPENVKPGTVKAYMVGCTANSDPCSPVCAGSAPPNSDFQLCQQKVIIGNNNRPGGKYSFIKTHSPEGNRAIVYVPHDCLEHFPGFCSEEVKHLSSLGVTEVKLVGLHDIVLSDYAPLNNHLAREKEIAAIAATRPGGPLLTERGVTSLPTVQERPVQINQSTSFSNSWLFWVIIILVVLAILFYFFIAKRRG</sequence>
<dbReference type="OrthoDB" id="34983at10239"/>
<gene>
    <name evidence="2" type="ORF">BQ3484_130</name>
</gene>
<keyword evidence="1" id="KW-0472">Membrane</keyword>
<evidence type="ECO:0000313" key="2">
    <source>
        <dbReference type="EMBL" id="SHO33198.1"/>
    </source>
</evidence>
<dbReference type="Proteomes" id="UP000201465">
    <property type="component" value="Segment"/>
</dbReference>
<dbReference type="RefSeq" id="YP_009329070.1">
    <property type="nucleotide sequence ID" value="NC_032108.1"/>
</dbReference>
<protein>
    <submittedName>
        <fullName evidence="2">Uncharacterized protein</fullName>
    </submittedName>
</protein>